<evidence type="ECO:0000313" key="2">
    <source>
        <dbReference type="EMBL" id="MDK2124236.1"/>
    </source>
</evidence>
<evidence type="ECO:0000256" key="1">
    <source>
        <dbReference type="SAM" id="Phobius"/>
    </source>
</evidence>
<dbReference type="Proteomes" id="UP001172778">
    <property type="component" value="Unassembled WGS sequence"/>
</dbReference>
<protein>
    <submittedName>
        <fullName evidence="2">DUF4845 domain-containing protein</fullName>
    </submittedName>
</protein>
<organism evidence="2 3">
    <name type="scientific">Parachitinimonas caeni</name>
    <dbReference type="NCBI Taxonomy" id="3031301"/>
    <lineage>
        <taxon>Bacteria</taxon>
        <taxon>Pseudomonadati</taxon>
        <taxon>Pseudomonadota</taxon>
        <taxon>Betaproteobacteria</taxon>
        <taxon>Neisseriales</taxon>
        <taxon>Chitinibacteraceae</taxon>
        <taxon>Parachitinimonas</taxon>
    </lineage>
</organism>
<comment type="caution">
    <text evidence="2">The sequence shown here is derived from an EMBL/GenBank/DDBJ whole genome shotgun (WGS) entry which is preliminary data.</text>
</comment>
<feature type="transmembrane region" description="Helical" evidence="1">
    <location>
        <begin position="12"/>
        <end position="33"/>
    </location>
</feature>
<dbReference type="RefSeq" id="WP_284100545.1">
    <property type="nucleotide sequence ID" value="NZ_JARRAF010000008.1"/>
</dbReference>
<name>A0ABT7DW01_9NEIS</name>
<keyword evidence="3" id="KW-1185">Reference proteome</keyword>
<dbReference type="InterPro" id="IPR032314">
    <property type="entry name" value="DUF4845"/>
</dbReference>
<reference evidence="2" key="1">
    <citation type="submission" date="2023-03" db="EMBL/GenBank/DDBJ databases">
        <title>Chitinimonas shenzhenensis gen. nov., sp. nov., a novel member of family Burkholderiaceae isolated from activated sludge collected in Shen Zhen, China.</title>
        <authorList>
            <person name="Wang X."/>
        </authorList>
    </citation>
    <scope>NUCLEOTIDE SEQUENCE</scope>
    <source>
        <strain evidence="2">DQS-5</strain>
    </source>
</reference>
<proteinExistence type="predicted"/>
<sequence>MRKQLGFSFTNFILIAIVAAFLVLTFFKVVPVYSEYFSIKSAIGKVSKEKSGAPMADIRQAFDRYAEIEYFKSVKGEDLEILQENGAVSISVEYQKKVPLVANISLLFDFRIEDKGKGGE</sequence>
<dbReference type="Pfam" id="PF16137">
    <property type="entry name" value="DUF4845"/>
    <property type="match status" value="1"/>
</dbReference>
<keyword evidence="1" id="KW-1133">Transmembrane helix</keyword>
<dbReference type="EMBL" id="JARRAF010000008">
    <property type="protein sequence ID" value="MDK2124236.1"/>
    <property type="molecule type" value="Genomic_DNA"/>
</dbReference>
<gene>
    <name evidence="2" type="ORF">PZA18_09265</name>
</gene>
<accession>A0ABT7DW01</accession>
<keyword evidence="1" id="KW-0812">Transmembrane</keyword>
<evidence type="ECO:0000313" key="3">
    <source>
        <dbReference type="Proteomes" id="UP001172778"/>
    </source>
</evidence>
<keyword evidence="1" id="KW-0472">Membrane</keyword>